<dbReference type="InterPro" id="IPR036188">
    <property type="entry name" value="FAD/NAD-bd_sf"/>
</dbReference>
<keyword evidence="4" id="KW-1185">Reference proteome</keyword>
<feature type="compositionally biased region" description="Low complexity" evidence="1">
    <location>
        <begin position="98"/>
        <end position="114"/>
    </location>
</feature>
<dbReference type="AlphaFoldDB" id="A0A1E7F490"/>
<dbReference type="Proteomes" id="UP000095751">
    <property type="component" value="Unassembled WGS sequence"/>
</dbReference>
<name>A0A1E7F490_9STRA</name>
<feature type="region of interest" description="Disordered" evidence="1">
    <location>
        <begin position="1"/>
        <end position="22"/>
    </location>
</feature>
<evidence type="ECO:0000313" key="3">
    <source>
        <dbReference type="EMBL" id="OEU12815.1"/>
    </source>
</evidence>
<reference evidence="3 4" key="1">
    <citation type="submission" date="2016-09" db="EMBL/GenBank/DDBJ databases">
        <title>Extensive genetic diversity and differential bi-allelic expression allows diatom success in the polar Southern Ocean.</title>
        <authorList>
            <consortium name="DOE Joint Genome Institute"/>
            <person name="Mock T."/>
            <person name="Otillar R.P."/>
            <person name="Strauss J."/>
            <person name="Dupont C."/>
            <person name="Frickenhaus S."/>
            <person name="Maumus F."/>
            <person name="Mcmullan M."/>
            <person name="Sanges R."/>
            <person name="Schmutz J."/>
            <person name="Toseland A."/>
            <person name="Valas R."/>
            <person name="Veluchamy A."/>
            <person name="Ward B.J."/>
            <person name="Allen A."/>
            <person name="Barry K."/>
            <person name="Falciatore A."/>
            <person name="Ferrante M."/>
            <person name="Fortunato A.E."/>
            <person name="Gloeckner G."/>
            <person name="Gruber A."/>
            <person name="Hipkin R."/>
            <person name="Janech M."/>
            <person name="Kroth P."/>
            <person name="Leese F."/>
            <person name="Lindquist E."/>
            <person name="Lyon B.R."/>
            <person name="Martin J."/>
            <person name="Mayer C."/>
            <person name="Parker M."/>
            <person name="Quesneville H."/>
            <person name="Raymond J."/>
            <person name="Uhlig C."/>
            <person name="Valentin K.U."/>
            <person name="Worden A.Z."/>
            <person name="Armbrust E.V."/>
            <person name="Bowler C."/>
            <person name="Green B."/>
            <person name="Moulton V."/>
            <person name="Van Oosterhout C."/>
            <person name="Grigoriev I."/>
        </authorList>
    </citation>
    <scope>NUCLEOTIDE SEQUENCE [LARGE SCALE GENOMIC DNA]</scope>
    <source>
        <strain evidence="3 4">CCMP1102</strain>
    </source>
</reference>
<protein>
    <recommendedName>
        <fullName evidence="2">FAD dependent oxidoreductase domain-containing protein</fullName>
    </recommendedName>
</protein>
<proteinExistence type="predicted"/>
<dbReference type="PANTHER" id="PTHR20916:SF26">
    <property type="entry name" value="CYSTEINE-RICH PROTEIN 2-BINDING PROTEIN"/>
    <property type="match status" value="1"/>
</dbReference>
<feature type="compositionally biased region" description="Low complexity" evidence="1">
    <location>
        <begin position="578"/>
        <end position="597"/>
    </location>
</feature>
<dbReference type="Pfam" id="PF01266">
    <property type="entry name" value="DAO"/>
    <property type="match status" value="1"/>
</dbReference>
<dbReference type="InParanoid" id="A0A1E7F490"/>
<dbReference type="OrthoDB" id="2015447at2759"/>
<evidence type="ECO:0000256" key="1">
    <source>
        <dbReference type="SAM" id="MobiDB-lite"/>
    </source>
</evidence>
<sequence length="714" mass="77618">MGLFSEDKKNDDDYDNDNRSSVRDRSTSFDALVVGGGIMGVCIARDLASSGYKVAIVERDASLGGVWVHNDYPGLRLQGVGTAWRCLSLAPDFHKQTDNNQHNNNNYDIIQNNNSKDCHQTPTKMMNKKMKTESSLEPDSRLLYCPLASETLSYIQSMADHPNITVFTNTSYEGLVDVNKKKRDDDDDDDNGQQQHSAKLCSTTIDSNPNNTNTMNSIKNIFGGGGGGITTTQKEEKKKKKRVVKQVVSAQTIILAVGYTTHNSGKPWMPIDRTAVTNGATIIHSAELSGSAVLPPFNNNNNNNSNNNNNTTITTTSNNNHNHQQNSNAIGTTYVVGGQKAAIEVLKSINPTTENNKNNNVVWALRRHGIFLKREVIDEALAVTTTNTDTDDAPTISWIMSRIVRLVPTLIYFGKFQMAESILMALGMGVRVGENANVDADANANEVPSFRGGIVRQEDIDHALKFKQTIITNVGINSKGAVVLKRNRNNNGDDGGNDESSDMVVGPNDRIIFCTGQRTGQSTDDYMNMAVDHSKDGLFVALPYSSQACSAAAYTTKLVLDYLDGDSNSNSNGGGGDSLSNSNSKSTSNSTSSENYSSGKFKASLEELASHVRQVPSGGSGNSNNEWTKVVVMLSGVGLQFPNQILPSVRGDLAMSPHWTSSKVLGQNLDARATLKEFAKPDYGGLYTMATVGVTLLGFRFAKRRFLELPTFKK</sequence>
<dbReference type="InterPro" id="IPR006076">
    <property type="entry name" value="FAD-dep_OxRdtase"/>
</dbReference>
<organism evidence="3 4">
    <name type="scientific">Fragilariopsis cylindrus CCMP1102</name>
    <dbReference type="NCBI Taxonomy" id="635003"/>
    <lineage>
        <taxon>Eukaryota</taxon>
        <taxon>Sar</taxon>
        <taxon>Stramenopiles</taxon>
        <taxon>Ochrophyta</taxon>
        <taxon>Bacillariophyta</taxon>
        <taxon>Bacillariophyceae</taxon>
        <taxon>Bacillariophycidae</taxon>
        <taxon>Bacillariales</taxon>
        <taxon>Bacillariaceae</taxon>
        <taxon>Fragilariopsis</taxon>
    </lineage>
</organism>
<feature type="domain" description="FAD dependent oxidoreductase" evidence="2">
    <location>
        <begin position="30"/>
        <end position="65"/>
    </location>
</feature>
<feature type="region of interest" description="Disordered" evidence="1">
    <location>
        <begin position="570"/>
        <end position="597"/>
    </location>
</feature>
<evidence type="ECO:0000259" key="2">
    <source>
        <dbReference type="Pfam" id="PF01266"/>
    </source>
</evidence>
<dbReference type="KEGG" id="fcy:FRACYDRAFT_244090"/>
<gene>
    <name evidence="3" type="ORF">FRACYDRAFT_244090</name>
</gene>
<dbReference type="Gene3D" id="3.50.50.60">
    <property type="entry name" value="FAD/NAD(P)-binding domain"/>
    <property type="match status" value="1"/>
</dbReference>
<evidence type="ECO:0000313" key="4">
    <source>
        <dbReference type="Proteomes" id="UP000095751"/>
    </source>
</evidence>
<feature type="region of interest" description="Disordered" evidence="1">
    <location>
        <begin position="180"/>
        <end position="211"/>
    </location>
</feature>
<dbReference type="SUPFAM" id="SSF51905">
    <property type="entry name" value="FAD/NAD(P)-binding domain"/>
    <property type="match status" value="1"/>
</dbReference>
<dbReference type="EMBL" id="KV784364">
    <property type="protein sequence ID" value="OEU12815.1"/>
    <property type="molecule type" value="Genomic_DNA"/>
</dbReference>
<dbReference type="GO" id="GO:0004402">
    <property type="term" value="F:histone acetyltransferase activity"/>
    <property type="evidence" value="ECO:0007669"/>
    <property type="project" value="TreeGrafter"/>
</dbReference>
<accession>A0A1E7F490</accession>
<feature type="compositionally biased region" description="Polar residues" evidence="1">
    <location>
        <begin position="192"/>
        <end position="211"/>
    </location>
</feature>
<feature type="region of interest" description="Disordered" evidence="1">
    <location>
        <begin position="299"/>
        <end position="327"/>
    </location>
</feature>
<feature type="region of interest" description="Disordered" evidence="1">
    <location>
        <begin position="97"/>
        <end position="118"/>
    </location>
</feature>
<dbReference type="PANTHER" id="PTHR20916">
    <property type="entry name" value="CYSTEINE AND GLYCINE-RICH PROTEIN 2 BINDING PROTEIN"/>
    <property type="match status" value="1"/>
</dbReference>